<proteinExistence type="predicted"/>
<keyword evidence="4" id="KW-1185">Reference proteome</keyword>
<keyword evidence="1" id="KW-0732">Signal</keyword>
<dbReference type="CDD" id="cd07731">
    <property type="entry name" value="ComA-like_MBL-fold"/>
    <property type="match status" value="1"/>
</dbReference>
<dbReference type="PANTHER" id="PTHR30619">
    <property type="entry name" value="DNA INTERNALIZATION/COMPETENCE PROTEIN COMEC/REC2"/>
    <property type="match status" value="1"/>
</dbReference>
<protein>
    <submittedName>
        <fullName evidence="3">MBL fold metallo-hydrolase</fullName>
    </submittedName>
</protein>
<dbReference type="InterPro" id="IPR052159">
    <property type="entry name" value="Competence_DNA_uptake"/>
</dbReference>
<dbReference type="SMART" id="SM00849">
    <property type="entry name" value="Lactamase_B"/>
    <property type="match status" value="1"/>
</dbReference>
<organism evidence="3 4">
    <name type="scientific">Desulfosporosinus nitroreducens</name>
    <dbReference type="NCBI Taxonomy" id="2018668"/>
    <lineage>
        <taxon>Bacteria</taxon>
        <taxon>Bacillati</taxon>
        <taxon>Bacillota</taxon>
        <taxon>Clostridia</taxon>
        <taxon>Eubacteriales</taxon>
        <taxon>Desulfitobacteriaceae</taxon>
        <taxon>Desulfosporosinus</taxon>
    </lineage>
</organism>
<dbReference type="Pfam" id="PF00753">
    <property type="entry name" value="Lactamase_B"/>
    <property type="match status" value="1"/>
</dbReference>
<dbReference type="PROSITE" id="PS51257">
    <property type="entry name" value="PROKAR_LIPOPROTEIN"/>
    <property type="match status" value="1"/>
</dbReference>
<dbReference type="Gene3D" id="2.60.40.1260">
    <property type="entry name" value="Lamin Tail domain"/>
    <property type="match status" value="1"/>
</dbReference>
<dbReference type="InterPro" id="IPR036866">
    <property type="entry name" value="RibonucZ/Hydroxyglut_hydro"/>
</dbReference>
<dbReference type="PANTHER" id="PTHR30619:SF7">
    <property type="entry name" value="BETA-LACTAMASE DOMAIN PROTEIN"/>
    <property type="match status" value="1"/>
</dbReference>
<accession>A0ABT8QMX9</accession>
<dbReference type="EMBL" id="JAMJEV010000005">
    <property type="protein sequence ID" value="MDO0822696.1"/>
    <property type="molecule type" value="Genomic_DNA"/>
</dbReference>
<feature type="domain" description="LTD" evidence="2">
    <location>
        <begin position="308"/>
        <end position="415"/>
    </location>
</feature>
<comment type="caution">
    <text evidence="3">The sequence shown here is derived from an EMBL/GenBank/DDBJ whole genome shotgun (WGS) entry which is preliminary data.</text>
</comment>
<evidence type="ECO:0000256" key="1">
    <source>
        <dbReference type="SAM" id="SignalP"/>
    </source>
</evidence>
<feature type="signal peptide" evidence="1">
    <location>
        <begin position="1"/>
        <end position="26"/>
    </location>
</feature>
<dbReference type="InterPro" id="IPR001322">
    <property type="entry name" value="Lamin_tail_dom"/>
</dbReference>
<dbReference type="PROSITE" id="PS51841">
    <property type="entry name" value="LTD"/>
    <property type="match status" value="1"/>
</dbReference>
<feature type="chain" id="PRO_5047335286" evidence="1">
    <location>
        <begin position="27"/>
        <end position="415"/>
    </location>
</feature>
<dbReference type="Pfam" id="PF00932">
    <property type="entry name" value="LTD"/>
    <property type="match status" value="1"/>
</dbReference>
<dbReference type="InterPro" id="IPR001279">
    <property type="entry name" value="Metallo-B-lactamas"/>
</dbReference>
<dbReference type="InterPro" id="IPR036415">
    <property type="entry name" value="Lamin_tail_dom_sf"/>
</dbReference>
<dbReference type="SUPFAM" id="SSF74853">
    <property type="entry name" value="Lamin A/C globular tail domain"/>
    <property type="match status" value="1"/>
</dbReference>
<evidence type="ECO:0000313" key="4">
    <source>
        <dbReference type="Proteomes" id="UP001176021"/>
    </source>
</evidence>
<name>A0ABT8QMX9_9FIRM</name>
<sequence length="415" mass="44235">MLFRIKQFILPIIIFSVFGLSGCARAEIAPAQTVTGTNGILQVHFIDVGQADSILLISPDGQSILIDGGNNDDGPEVVSYLKSQGIKELSAIVATHPHEDHIGGLDSVIQSIPPKTVYMPNVSSNSRTFEDFMAAVNISGAKKVQAKAGVSLNVPDITGIFLAPNNSSYEELNNYSAVLKVTYGKVSFLFEGDAEDISEEEMLRNRQNLKATVLKVGHHGSKSSTTSEFLKAVSPQYAIISVGADNEYGHPTATVLDRFAEAGIEVFRTDQSGTIVASTDGELVEFNKKGLIQPIIPGANSSSTTELEANLPPLTSHGLVELSNVDLRGEVVTITNRGNTAVNLTGWKLVSEVGNQIYNFPTDTTLTAGGSLKVVSGEKARAGSDSLLWTESNIWNNDGDPAALYDAQGQLAAKR</sequence>
<dbReference type="InterPro" id="IPR035681">
    <property type="entry name" value="ComA-like_MBL"/>
</dbReference>
<dbReference type="Gene3D" id="3.60.15.10">
    <property type="entry name" value="Ribonuclease Z/Hydroxyacylglutathione hydrolase-like"/>
    <property type="match status" value="1"/>
</dbReference>
<evidence type="ECO:0000259" key="2">
    <source>
        <dbReference type="PROSITE" id="PS51841"/>
    </source>
</evidence>
<dbReference type="RefSeq" id="WP_301999257.1">
    <property type="nucleotide sequence ID" value="NZ_JAMJEV010000005.1"/>
</dbReference>
<dbReference type="SUPFAM" id="SSF56281">
    <property type="entry name" value="Metallo-hydrolase/oxidoreductase"/>
    <property type="match status" value="1"/>
</dbReference>
<gene>
    <name evidence="3" type="ORF">M8H41_07510</name>
</gene>
<evidence type="ECO:0000313" key="3">
    <source>
        <dbReference type="EMBL" id="MDO0822696.1"/>
    </source>
</evidence>
<dbReference type="Proteomes" id="UP001176021">
    <property type="component" value="Unassembled WGS sequence"/>
</dbReference>
<reference evidence="3" key="1">
    <citation type="submission" date="2022-05" db="EMBL/GenBank/DDBJ databases">
        <title>Expanded diversity of anoxic marine methylotrophy in a Black Sea sulfate reducing microorganism.</title>
        <authorList>
            <person name="Fischer P.Q."/>
            <person name="Stams A.J.M."/>
            <person name="Villanueva L."/>
            <person name="Sousa D.Z."/>
        </authorList>
    </citation>
    <scope>NUCLEOTIDE SEQUENCE</scope>
    <source>
        <strain evidence="3">P130</strain>
    </source>
</reference>